<comment type="caution">
    <text evidence="1">The sequence shown here is derived from an EMBL/GenBank/DDBJ whole genome shotgun (WGS) entry which is preliminary data.</text>
</comment>
<organism evidence="1 2">
    <name type="scientific">Calicophoron daubneyi</name>
    <name type="common">Rumen fluke</name>
    <name type="synonym">Paramphistomum daubneyi</name>
    <dbReference type="NCBI Taxonomy" id="300641"/>
    <lineage>
        <taxon>Eukaryota</taxon>
        <taxon>Metazoa</taxon>
        <taxon>Spiralia</taxon>
        <taxon>Lophotrochozoa</taxon>
        <taxon>Platyhelminthes</taxon>
        <taxon>Trematoda</taxon>
        <taxon>Digenea</taxon>
        <taxon>Plagiorchiida</taxon>
        <taxon>Pronocephalata</taxon>
        <taxon>Paramphistomoidea</taxon>
        <taxon>Paramphistomidae</taxon>
        <taxon>Calicophoron</taxon>
    </lineage>
</organism>
<evidence type="ECO:0000313" key="2">
    <source>
        <dbReference type="Proteomes" id="UP001497525"/>
    </source>
</evidence>
<reference evidence="1" key="1">
    <citation type="submission" date="2024-06" db="EMBL/GenBank/DDBJ databases">
        <authorList>
            <person name="Liu X."/>
            <person name="Lenzi L."/>
            <person name="Haldenby T S."/>
            <person name="Uol C."/>
        </authorList>
    </citation>
    <scope>NUCLEOTIDE SEQUENCE</scope>
</reference>
<sequence>MTNMIDPPAVDPSSSYHFVDPFEMEIKLGNATISLWGQEAITPEVTEHGINENLKCYYNPQRISITCPTLRLCLEGPLYHHGQSCAWNSEYEDEKSERRRQVETDLCATVRAALAVDPMFETAWLNGRIEKIFLGENNTVKTVFNAHLRLIPIAAISARTEEKQLLQRIRQLMIEYAGYIFRLKGASTEDVELKEDYGDLPKILEKQEKRIDEIIKGVPSRCPVYPVYMISEYMNVDVIVYQSAEMVPWESEYADVSAPKTLELAKQLCEKMDHVIRHSFGLRSFKPDCSLVGAVKSAAGGVQATLHFRLLESVLTKYKFTVKAEKFLRFVRNILVRQFIEETIQPTCFKVNLRGLVYKSDKPVKLDERLVSMEDEEALVMEADLCATTKEALTVDEIFDDAWYDCSLVTFNGPTHGKLECELRLVLYATTSMKSLDGKIEPTIQDLIIGAGQNFAQGERYHFMILDHTELEKPAE</sequence>
<accession>A0AAV2TY72</accession>
<protein>
    <recommendedName>
        <fullName evidence="3">Vitellogenin</fullName>
    </recommendedName>
</protein>
<dbReference type="EMBL" id="CAXLJL010000667">
    <property type="protein sequence ID" value="CAL5139828.1"/>
    <property type="molecule type" value="Genomic_DNA"/>
</dbReference>
<evidence type="ECO:0000313" key="1">
    <source>
        <dbReference type="EMBL" id="CAL5139828.1"/>
    </source>
</evidence>
<evidence type="ECO:0008006" key="3">
    <source>
        <dbReference type="Google" id="ProtNLM"/>
    </source>
</evidence>
<proteinExistence type="predicted"/>
<dbReference type="Proteomes" id="UP001497525">
    <property type="component" value="Unassembled WGS sequence"/>
</dbReference>
<name>A0AAV2TY72_CALDB</name>
<dbReference type="AlphaFoldDB" id="A0AAV2TY72"/>
<gene>
    <name evidence="1" type="ORF">CDAUBV1_LOCUS15029</name>
</gene>